<dbReference type="PANTHER" id="PTHR48182">
    <property type="entry name" value="PROTEIN SERAC1"/>
    <property type="match status" value="1"/>
</dbReference>
<evidence type="ECO:0000256" key="4">
    <source>
        <dbReference type="ARBA" id="ARBA00022824"/>
    </source>
</evidence>
<evidence type="ECO:0000256" key="1">
    <source>
        <dbReference type="ARBA" id="ARBA00004173"/>
    </source>
</evidence>
<evidence type="ECO:0000256" key="2">
    <source>
        <dbReference type="ARBA" id="ARBA00004240"/>
    </source>
</evidence>
<keyword evidence="6" id="KW-0472">Membrane</keyword>
<feature type="domain" description="DUF7779" evidence="7">
    <location>
        <begin position="596"/>
        <end position="688"/>
    </location>
</feature>
<dbReference type="AlphaFoldDB" id="A0AA39QS51"/>
<comment type="caution">
    <text evidence="8">The sequence shown here is derived from an EMBL/GenBank/DDBJ whole genome shotgun (WGS) entry which is preliminary data.</text>
</comment>
<dbReference type="GO" id="GO:0005783">
    <property type="term" value="C:endoplasmic reticulum"/>
    <property type="evidence" value="ECO:0007669"/>
    <property type="project" value="UniProtKB-SubCell"/>
</dbReference>
<evidence type="ECO:0000259" key="7">
    <source>
        <dbReference type="Pfam" id="PF25000"/>
    </source>
</evidence>
<dbReference type="InterPro" id="IPR052374">
    <property type="entry name" value="SERAC1"/>
</dbReference>
<organism evidence="8 9">
    <name type="scientific">Cladonia borealis</name>
    <dbReference type="NCBI Taxonomy" id="184061"/>
    <lineage>
        <taxon>Eukaryota</taxon>
        <taxon>Fungi</taxon>
        <taxon>Dikarya</taxon>
        <taxon>Ascomycota</taxon>
        <taxon>Pezizomycotina</taxon>
        <taxon>Lecanoromycetes</taxon>
        <taxon>OSLEUM clade</taxon>
        <taxon>Lecanoromycetidae</taxon>
        <taxon>Lecanorales</taxon>
        <taxon>Lecanorineae</taxon>
        <taxon>Cladoniaceae</taxon>
        <taxon>Cladonia</taxon>
    </lineage>
</organism>
<keyword evidence="9" id="KW-1185">Reference proteome</keyword>
<comment type="subcellular location">
    <subcellularLocation>
        <location evidence="2">Endoplasmic reticulum</location>
    </subcellularLocation>
    <subcellularLocation>
        <location evidence="3">Membrane</location>
    </subcellularLocation>
    <subcellularLocation>
        <location evidence="1">Mitochondrion</location>
    </subcellularLocation>
</comment>
<evidence type="ECO:0000313" key="8">
    <source>
        <dbReference type="EMBL" id="KAK0508158.1"/>
    </source>
</evidence>
<dbReference type="InterPro" id="IPR056681">
    <property type="entry name" value="DUF7779"/>
</dbReference>
<dbReference type="Proteomes" id="UP001166286">
    <property type="component" value="Unassembled WGS sequence"/>
</dbReference>
<dbReference type="Gene3D" id="1.25.40.10">
    <property type="entry name" value="Tetratricopeptide repeat domain"/>
    <property type="match status" value="2"/>
</dbReference>
<dbReference type="Gene3D" id="3.40.50.300">
    <property type="entry name" value="P-loop containing nucleotide triphosphate hydrolases"/>
    <property type="match status" value="1"/>
</dbReference>
<dbReference type="PANTHER" id="PTHR48182:SF2">
    <property type="entry name" value="PROTEIN SERAC1"/>
    <property type="match status" value="1"/>
</dbReference>
<dbReference type="InterPro" id="IPR011990">
    <property type="entry name" value="TPR-like_helical_dom_sf"/>
</dbReference>
<dbReference type="SUPFAM" id="SSF52540">
    <property type="entry name" value="P-loop containing nucleoside triphosphate hydrolases"/>
    <property type="match status" value="1"/>
</dbReference>
<dbReference type="SMART" id="SM00028">
    <property type="entry name" value="TPR"/>
    <property type="match status" value="3"/>
</dbReference>
<dbReference type="Pfam" id="PF13424">
    <property type="entry name" value="TPR_12"/>
    <property type="match status" value="1"/>
</dbReference>
<proteinExistence type="predicted"/>
<name>A0AA39QS51_9LECA</name>
<dbReference type="Pfam" id="PF25000">
    <property type="entry name" value="DUF7779"/>
    <property type="match status" value="1"/>
</dbReference>
<reference evidence="8" key="1">
    <citation type="submission" date="2023-03" db="EMBL/GenBank/DDBJ databases">
        <title>Complete genome of Cladonia borealis.</title>
        <authorList>
            <person name="Park H."/>
        </authorList>
    </citation>
    <scope>NUCLEOTIDE SEQUENCE</scope>
    <source>
        <strain evidence="8">ANT050790</strain>
    </source>
</reference>
<protein>
    <recommendedName>
        <fullName evidence="7">DUF7779 domain-containing protein</fullName>
    </recommendedName>
</protein>
<evidence type="ECO:0000256" key="3">
    <source>
        <dbReference type="ARBA" id="ARBA00004370"/>
    </source>
</evidence>
<dbReference type="GO" id="GO:0005739">
    <property type="term" value="C:mitochondrion"/>
    <property type="evidence" value="ECO:0007669"/>
    <property type="project" value="UniProtKB-SubCell"/>
</dbReference>
<evidence type="ECO:0000313" key="9">
    <source>
        <dbReference type="Proteomes" id="UP001166286"/>
    </source>
</evidence>
<dbReference type="InterPro" id="IPR019734">
    <property type="entry name" value="TPR_rpt"/>
</dbReference>
<evidence type="ECO:0000256" key="6">
    <source>
        <dbReference type="ARBA" id="ARBA00023136"/>
    </source>
</evidence>
<dbReference type="GO" id="GO:0016020">
    <property type="term" value="C:membrane"/>
    <property type="evidence" value="ECO:0007669"/>
    <property type="project" value="UniProtKB-SubCell"/>
</dbReference>
<keyword evidence="5" id="KW-0496">Mitochondrion</keyword>
<sequence length="1056" mass="120510">MSRGPAPDGRLLPSYKPRDDRKWLMEVLSHQFPTARILSYQYDFAKPPRTEACWSEFLVEGDYMLYDLVHRRKETVEVDRPIVFMCHSFGGLILKQALVMAYGREEFSTIVNNILGVLFFGCIHDERQANFEECCLRCASVELRIPPGHQVAESLKTSEKWIHVKELLEKFRELPIRFPIKSFFETKETVFRQRRFSLGASDMLCSENMVRIDSDSQEVFPVNMDHLKLSTFPTRSDPLFVKIVEVIRGLLKMAGSRQVKAEPAFTFRAMSDSLESTSLNSMSTSGMNTPISSVELPKAFKLGQEVPGATLPCRVVKPHQRNPNYVGREDVKLRLRENLRPREELVQIQRSYALCGLGGVGKTQTALNYVFDYMEGYQALLWAHADSRAKLLESFAHFAIELGLMEQGDSDYTGRDLVKEWFERASTYRADLKMPKANDTLAIAVPWLLIFDNADSSDKEDLFHEFWPAGDHGSILITSRDTTLYKSVGGEVLSGLAEKSAVTLLVQLCRPQGRDGTLEISSYETETALRIVEHMGYLPLAITQAAEVIVKDSCLLSDFLEAYNDREILECSRSIKSIGKPGEKYPFDLSTVWNMSFDTLGHEQQAFVNIISFLDPDRIQLELLIEGAARAVSSGIVSLSFIDNVSKMNKCKGPVVKSSLVTQNEDLRELWMHRLVRQSCHLRMTSKDRQEAFEMAYWVVKTKWPVPARDNRHRVDLWPTQQAYFAHVQSLAQLYDKSQQEITPLTAGPDFAELICDASFYAYECGLFGPVLPLLQVAEDYCMSHENCELILVDVYWTKGSVFTDTNRFKACLESFKAEFSWLEKAIEKNLVQQPNIREVFAWGGLGNGYQSINEYEKAEKCYRTAFLVWENLPGDRKIYTANMCTCLWHLGKLDEAERLLLAVITDRHDATSFRTGQAMFALGNVQIGKGKFDEAYETHAQTLNLFKASLGIRHHRTGDISHKLGWHLHRMRNYPAAITMLQQALNIYNNDPLYNNQIARTKYKLGCTLQDSGEVSKGRIEIEKAEMLRRQILGDAPDQDVDEESFDKLVMFWSR</sequence>
<dbReference type="SUPFAM" id="SSF48452">
    <property type="entry name" value="TPR-like"/>
    <property type="match status" value="1"/>
</dbReference>
<accession>A0AA39QS51</accession>
<evidence type="ECO:0000256" key="5">
    <source>
        <dbReference type="ARBA" id="ARBA00023128"/>
    </source>
</evidence>
<gene>
    <name evidence="8" type="ORF">JMJ35_009242</name>
</gene>
<dbReference type="InterPro" id="IPR027417">
    <property type="entry name" value="P-loop_NTPase"/>
</dbReference>
<keyword evidence="4" id="KW-0256">Endoplasmic reticulum</keyword>
<dbReference type="EMBL" id="JAFEKC020000021">
    <property type="protein sequence ID" value="KAK0508158.1"/>
    <property type="molecule type" value="Genomic_DNA"/>
</dbReference>